<dbReference type="SUPFAM" id="SSF52540">
    <property type="entry name" value="P-loop containing nucleoside triphosphate hydrolases"/>
    <property type="match status" value="1"/>
</dbReference>
<keyword evidence="4" id="KW-0175">Coiled coil</keyword>
<dbReference type="Gene3D" id="3.40.50.300">
    <property type="entry name" value="P-loop containing nucleotide triphosphate hydrolases"/>
    <property type="match status" value="1"/>
</dbReference>
<dbReference type="Proteomes" id="UP001642540">
    <property type="component" value="Unassembled WGS sequence"/>
</dbReference>
<dbReference type="InterPro" id="IPR000488">
    <property type="entry name" value="Death_dom"/>
</dbReference>
<evidence type="ECO:0000259" key="7">
    <source>
        <dbReference type="PROSITE" id="PS51715"/>
    </source>
</evidence>
<dbReference type="PANTHER" id="PTHR10751">
    <property type="entry name" value="GUANYLATE BINDING PROTEIN"/>
    <property type="match status" value="1"/>
</dbReference>
<evidence type="ECO:0000259" key="6">
    <source>
        <dbReference type="PROSITE" id="PS50017"/>
    </source>
</evidence>
<feature type="domain" description="GB1/RHD3-type G" evidence="7">
    <location>
        <begin position="168"/>
        <end position="279"/>
    </location>
</feature>
<sequence length="722" mass="82974">MTSVNEGDIAALLIKDVGLMSEWEFFYHYLRPQENRTLALKQIWAQSNFSSFNLIRAIINQWVSEKGSEATVNVLADILTTMNRIYIRDLLLQKFVSGSKVQSINCNLNDATNPTETEPTLTEEDELLQQKTSGGVTILRLLNSTHDGHGRILIFISHLLSMLSTVGDRPVAIISINGKQRSGKSFLANQFIKYLKHSEQGEAWLDERMESGFEWRDDYKRVTSGIQVWFEPLFVRVDGKEVGVIVMDTQGLHDENTGAQENSIIFGLSVLLSSVFIYNEMNTADDSLQFLRSYLEFAKFASAGGDDGAEGLVFQKLIFLRRDFQAVRHYAYGYYDDNSCPPNQTKNLKLTMFQHQQSPDMCNEAIETRLGIEKSFQEIGVYAMSSPGKKMPDMPEYQSSLAWDPEFRSCIMDFVALVFGHQSILNSTKKLFGHELTGEKLKEYVSTWAQLIQETEGMVESKTIFEITADMFYAKKIEETSNEYRTLMNRYLAENPTGVANTAFNTFHELALSSIESKFCQDRALGGESLLNKYKARLRERINGVKDDFVSINAANVVAEQERRQREAERIAAQQRQALMERQRLEAEVERQRREAELERQRVETEQENQRREAELFRQQQEARNLAISTAETRYQQTLQDLHISQGKLQQIQNNRNNYKAPVEMKKRNRVLGVVVEPTRWTEFRYDEGLYQQALQPAEAEVRSMQQRVNDAEHLLNVARNS</sequence>
<dbReference type="InterPro" id="IPR027417">
    <property type="entry name" value="P-loop_NTPase"/>
</dbReference>
<protein>
    <recommendedName>
        <fullName evidence="10">GB1/RHD3-type G domain-containing protein</fullName>
    </recommendedName>
</protein>
<evidence type="ECO:0000256" key="5">
    <source>
        <dbReference type="SAM" id="MobiDB-lite"/>
    </source>
</evidence>
<dbReference type="EMBL" id="CAXLJM020000036">
    <property type="protein sequence ID" value="CAL8104796.1"/>
    <property type="molecule type" value="Genomic_DNA"/>
</dbReference>
<evidence type="ECO:0000256" key="2">
    <source>
        <dbReference type="ARBA" id="ARBA00023134"/>
    </source>
</evidence>
<evidence type="ECO:0008006" key="10">
    <source>
        <dbReference type="Google" id="ProtNLM"/>
    </source>
</evidence>
<evidence type="ECO:0000313" key="9">
    <source>
        <dbReference type="Proteomes" id="UP001642540"/>
    </source>
</evidence>
<name>A0ABP1QJ42_9HEXA</name>
<dbReference type="PROSITE" id="PS51715">
    <property type="entry name" value="G_GB1_RHD3"/>
    <property type="match status" value="1"/>
</dbReference>
<dbReference type="InterPro" id="IPR015894">
    <property type="entry name" value="Guanylate-bd_N"/>
</dbReference>
<feature type="domain" description="Death" evidence="6">
    <location>
        <begin position="56"/>
        <end position="95"/>
    </location>
</feature>
<dbReference type="Pfam" id="PF02263">
    <property type="entry name" value="GBP"/>
    <property type="match status" value="1"/>
</dbReference>
<dbReference type="InterPro" id="IPR030386">
    <property type="entry name" value="G_GB1_RHD3_dom"/>
</dbReference>
<accession>A0ABP1QJ42</accession>
<comment type="similarity">
    <text evidence="3">Belongs to the TRAFAC class dynamin-like GTPase superfamily. GB1/RHD3 GTPase family.</text>
</comment>
<dbReference type="PROSITE" id="PS50017">
    <property type="entry name" value="DEATH_DOMAIN"/>
    <property type="match status" value="1"/>
</dbReference>
<evidence type="ECO:0000256" key="4">
    <source>
        <dbReference type="SAM" id="Coils"/>
    </source>
</evidence>
<evidence type="ECO:0000256" key="1">
    <source>
        <dbReference type="ARBA" id="ARBA00022741"/>
    </source>
</evidence>
<organism evidence="8 9">
    <name type="scientific">Orchesella dallaii</name>
    <dbReference type="NCBI Taxonomy" id="48710"/>
    <lineage>
        <taxon>Eukaryota</taxon>
        <taxon>Metazoa</taxon>
        <taxon>Ecdysozoa</taxon>
        <taxon>Arthropoda</taxon>
        <taxon>Hexapoda</taxon>
        <taxon>Collembola</taxon>
        <taxon>Entomobryomorpha</taxon>
        <taxon>Entomobryoidea</taxon>
        <taxon>Orchesellidae</taxon>
        <taxon>Orchesellinae</taxon>
        <taxon>Orchesella</taxon>
    </lineage>
</organism>
<keyword evidence="1" id="KW-0547">Nucleotide-binding</keyword>
<feature type="coiled-coil region" evidence="4">
    <location>
        <begin position="695"/>
        <end position="722"/>
    </location>
</feature>
<keyword evidence="2" id="KW-0342">GTP-binding</keyword>
<proteinExistence type="inferred from homology"/>
<feature type="region of interest" description="Disordered" evidence="5">
    <location>
        <begin position="594"/>
        <end position="616"/>
    </location>
</feature>
<comment type="caution">
    <text evidence="8">The sequence shown here is derived from an EMBL/GenBank/DDBJ whole genome shotgun (WGS) entry which is preliminary data.</text>
</comment>
<keyword evidence="9" id="KW-1185">Reference proteome</keyword>
<dbReference type="Gene3D" id="1.20.58.420">
    <property type="entry name" value="AHSP"/>
    <property type="match status" value="1"/>
</dbReference>
<reference evidence="8 9" key="1">
    <citation type="submission" date="2024-08" db="EMBL/GenBank/DDBJ databases">
        <authorList>
            <person name="Cucini C."/>
            <person name="Frati F."/>
        </authorList>
    </citation>
    <scope>NUCLEOTIDE SEQUENCE [LARGE SCALE GENOMIC DNA]</scope>
</reference>
<evidence type="ECO:0000256" key="3">
    <source>
        <dbReference type="PROSITE-ProRule" id="PRU01052"/>
    </source>
</evidence>
<gene>
    <name evidence="8" type="ORF">ODALV1_LOCUS11860</name>
</gene>
<evidence type="ECO:0000313" key="8">
    <source>
        <dbReference type="EMBL" id="CAL8104796.1"/>
    </source>
</evidence>